<name>A0A0F9NGF6_9ZZZZ</name>
<gene>
    <name evidence="2" type="ORF">LCGC14_1030560</name>
</gene>
<protein>
    <submittedName>
        <fullName evidence="2">Uncharacterized protein</fullName>
    </submittedName>
</protein>
<feature type="region of interest" description="Disordered" evidence="1">
    <location>
        <begin position="70"/>
        <end position="107"/>
    </location>
</feature>
<evidence type="ECO:0000256" key="1">
    <source>
        <dbReference type="SAM" id="MobiDB-lite"/>
    </source>
</evidence>
<comment type="caution">
    <text evidence="2">The sequence shown here is derived from an EMBL/GenBank/DDBJ whole genome shotgun (WGS) entry which is preliminary data.</text>
</comment>
<sequence>MTPDEVRERYIERFSKSVRGVFLEGVAIRLEHCNQVHPFCCVVALIHNDATAIKDRRIAELEAALRGFAPGMYDDDPPCRSPTIWDEQQARQLADTHPPPEASNEPT</sequence>
<reference evidence="2" key="1">
    <citation type="journal article" date="2015" name="Nature">
        <title>Complex archaea that bridge the gap between prokaryotes and eukaryotes.</title>
        <authorList>
            <person name="Spang A."/>
            <person name="Saw J.H."/>
            <person name="Jorgensen S.L."/>
            <person name="Zaremba-Niedzwiedzka K."/>
            <person name="Martijn J."/>
            <person name="Lind A.E."/>
            <person name="van Eijk R."/>
            <person name="Schleper C."/>
            <person name="Guy L."/>
            <person name="Ettema T.J."/>
        </authorList>
    </citation>
    <scope>NUCLEOTIDE SEQUENCE</scope>
</reference>
<dbReference type="AlphaFoldDB" id="A0A0F9NGF6"/>
<organism evidence="2">
    <name type="scientific">marine sediment metagenome</name>
    <dbReference type="NCBI Taxonomy" id="412755"/>
    <lineage>
        <taxon>unclassified sequences</taxon>
        <taxon>metagenomes</taxon>
        <taxon>ecological metagenomes</taxon>
    </lineage>
</organism>
<dbReference type="EMBL" id="LAZR01004181">
    <property type="protein sequence ID" value="KKN11027.1"/>
    <property type="molecule type" value="Genomic_DNA"/>
</dbReference>
<accession>A0A0F9NGF6</accession>
<evidence type="ECO:0000313" key="2">
    <source>
        <dbReference type="EMBL" id="KKN11027.1"/>
    </source>
</evidence>
<proteinExistence type="predicted"/>